<name>A0AAE0U952_SORBR</name>
<feature type="compositionally biased region" description="Polar residues" evidence="1">
    <location>
        <begin position="216"/>
        <end position="225"/>
    </location>
</feature>
<keyword evidence="3" id="KW-1185">Reference proteome</keyword>
<evidence type="ECO:0000256" key="1">
    <source>
        <dbReference type="SAM" id="MobiDB-lite"/>
    </source>
</evidence>
<accession>A0AAE0U952</accession>
<reference evidence="2" key="1">
    <citation type="journal article" date="2023" name="Mol. Phylogenet. Evol.">
        <title>Genome-scale phylogeny and comparative genomics of the fungal order Sordariales.</title>
        <authorList>
            <person name="Hensen N."/>
            <person name="Bonometti L."/>
            <person name="Westerberg I."/>
            <person name="Brannstrom I.O."/>
            <person name="Guillou S."/>
            <person name="Cros-Aarteil S."/>
            <person name="Calhoun S."/>
            <person name="Haridas S."/>
            <person name="Kuo A."/>
            <person name="Mondo S."/>
            <person name="Pangilinan J."/>
            <person name="Riley R."/>
            <person name="LaButti K."/>
            <person name="Andreopoulos B."/>
            <person name="Lipzen A."/>
            <person name="Chen C."/>
            <person name="Yan M."/>
            <person name="Daum C."/>
            <person name="Ng V."/>
            <person name="Clum A."/>
            <person name="Steindorff A."/>
            <person name="Ohm R.A."/>
            <person name="Martin F."/>
            <person name="Silar P."/>
            <person name="Natvig D.O."/>
            <person name="Lalanne C."/>
            <person name="Gautier V."/>
            <person name="Ament-Velasquez S.L."/>
            <person name="Kruys A."/>
            <person name="Hutchinson M.I."/>
            <person name="Powell A.J."/>
            <person name="Barry K."/>
            <person name="Miller A.N."/>
            <person name="Grigoriev I.V."/>
            <person name="Debuchy R."/>
            <person name="Gladieux P."/>
            <person name="Hiltunen Thoren M."/>
            <person name="Johannesson H."/>
        </authorList>
    </citation>
    <scope>NUCLEOTIDE SEQUENCE</scope>
    <source>
        <strain evidence="2">FGSC 1904</strain>
    </source>
</reference>
<evidence type="ECO:0000313" key="3">
    <source>
        <dbReference type="Proteomes" id="UP001281003"/>
    </source>
</evidence>
<dbReference type="AlphaFoldDB" id="A0AAE0U952"/>
<comment type="caution">
    <text evidence="2">The sequence shown here is derived from an EMBL/GenBank/DDBJ whole genome shotgun (WGS) entry which is preliminary data.</text>
</comment>
<feature type="compositionally biased region" description="Polar residues" evidence="1">
    <location>
        <begin position="196"/>
        <end position="208"/>
    </location>
</feature>
<evidence type="ECO:0000313" key="2">
    <source>
        <dbReference type="EMBL" id="KAK3395392.1"/>
    </source>
</evidence>
<sequence length="225" mass="24776">MIRPDDDRRMDLVGNRLEQDARVRQLGWISSLDIVSTAAEACGVGQYARREAQFARPPGREVRPRAGRAKGSVMLLGRRCSLGTQGSKPGEARSNWRDQVSPAERTIRSTSECREAKLETLWESDAAMERILEVGKAEAQSETRKVVVDQERRTWDLEGGCPMFTLNVGGRPVVGRGAGRRLPKKWRDPSPLRSLENGSLPTTRTVSSAVLPAGQVPTSTVARSL</sequence>
<protein>
    <submittedName>
        <fullName evidence="2">Uncharacterized protein</fullName>
    </submittedName>
</protein>
<dbReference type="Proteomes" id="UP001281003">
    <property type="component" value="Unassembled WGS sequence"/>
</dbReference>
<reference evidence="2" key="2">
    <citation type="submission" date="2023-07" db="EMBL/GenBank/DDBJ databases">
        <authorList>
            <consortium name="Lawrence Berkeley National Laboratory"/>
            <person name="Haridas S."/>
            <person name="Hensen N."/>
            <person name="Bonometti L."/>
            <person name="Westerberg I."/>
            <person name="Brannstrom I.O."/>
            <person name="Guillou S."/>
            <person name="Cros-Aarteil S."/>
            <person name="Calhoun S."/>
            <person name="Kuo A."/>
            <person name="Mondo S."/>
            <person name="Pangilinan J."/>
            <person name="Riley R."/>
            <person name="LaButti K."/>
            <person name="Andreopoulos B."/>
            <person name="Lipzen A."/>
            <person name="Chen C."/>
            <person name="Yanf M."/>
            <person name="Daum C."/>
            <person name="Ng V."/>
            <person name="Clum A."/>
            <person name="Steindorff A."/>
            <person name="Ohm R."/>
            <person name="Martin F."/>
            <person name="Silar P."/>
            <person name="Natvig D."/>
            <person name="Lalanne C."/>
            <person name="Gautier V."/>
            <person name="Ament-velasquez S.L."/>
            <person name="Kruys A."/>
            <person name="Hutchinson M.I."/>
            <person name="Powell A.J."/>
            <person name="Barry K."/>
            <person name="Miller A.N."/>
            <person name="Grigoriev I.V."/>
            <person name="Debuchy R."/>
            <person name="Gladieux P."/>
            <person name="Thoren M.H."/>
            <person name="Johannesson H."/>
        </authorList>
    </citation>
    <scope>NUCLEOTIDE SEQUENCE</scope>
    <source>
        <strain evidence="2">FGSC 1904</strain>
    </source>
</reference>
<feature type="region of interest" description="Disordered" evidence="1">
    <location>
        <begin position="175"/>
        <end position="225"/>
    </location>
</feature>
<proteinExistence type="predicted"/>
<gene>
    <name evidence="2" type="ORF">B0T20DRAFT_33444</name>
</gene>
<feature type="region of interest" description="Disordered" evidence="1">
    <location>
        <begin position="83"/>
        <end position="106"/>
    </location>
</feature>
<organism evidence="2 3">
    <name type="scientific">Sordaria brevicollis</name>
    <dbReference type="NCBI Taxonomy" id="83679"/>
    <lineage>
        <taxon>Eukaryota</taxon>
        <taxon>Fungi</taxon>
        <taxon>Dikarya</taxon>
        <taxon>Ascomycota</taxon>
        <taxon>Pezizomycotina</taxon>
        <taxon>Sordariomycetes</taxon>
        <taxon>Sordariomycetidae</taxon>
        <taxon>Sordariales</taxon>
        <taxon>Sordariaceae</taxon>
        <taxon>Sordaria</taxon>
    </lineage>
</organism>
<dbReference type="EMBL" id="JAUTDP010000010">
    <property type="protein sequence ID" value="KAK3395392.1"/>
    <property type="molecule type" value="Genomic_DNA"/>
</dbReference>